<sequence>MAQSSANPPGRLRRDAQRNRDLLVAAAREMFSRHGLDVPLDQIAKEAGVGNATLYRHFPTREALIAEVFADAGAGLAEAGREALAAEDAWTGLERYFERIFELVAADRGINDLVTQAIPTIPGMLEISRGHATTVGALIARAQEQGTMRRDVVTMDLLFLLGPLCRALPAATELRPDLWRRYLALLLDGFRTRATHPLPVPPIGEEHLDRMFADLWEAQAPEA</sequence>
<accession>A0ABY7PYZ3</accession>
<dbReference type="Gene3D" id="1.10.357.10">
    <property type="entry name" value="Tetracycline Repressor, domain 2"/>
    <property type="match status" value="1"/>
</dbReference>
<dbReference type="PROSITE" id="PS50977">
    <property type="entry name" value="HTH_TETR_2"/>
    <property type="match status" value="1"/>
</dbReference>
<evidence type="ECO:0000259" key="5">
    <source>
        <dbReference type="PROSITE" id="PS50977"/>
    </source>
</evidence>
<reference evidence="7" key="1">
    <citation type="submission" date="2022-12" db="EMBL/GenBank/DDBJ databases">
        <authorList>
            <person name="Mo P."/>
        </authorList>
    </citation>
    <scope>NUCLEOTIDE SEQUENCE [LARGE SCALE GENOMIC DNA]</scope>
    <source>
        <strain evidence="7">HUAS 3-15</strain>
    </source>
</reference>
<evidence type="ECO:0000256" key="2">
    <source>
        <dbReference type="ARBA" id="ARBA00023125"/>
    </source>
</evidence>
<dbReference type="Proteomes" id="UP001212821">
    <property type="component" value="Chromosome"/>
</dbReference>
<dbReference type="InterPro" id="IPR036271">
    <property type="entry name" value="Tet_transcr_reg_TetR-rel_C_sf"/>
</dbReference>
<feature type="DNA-binding region" description="H-T-H motif" evidence="4">
    <location>
        <begin position="39"/>
        <end position="58"/>
    </location>
</feature>
<organism evidence="6 7">
    <name type="scientific">Kitasatospora cathayae</name>
    <dbReference type="NCBI Taxonomy" id="3004092"/>
    <lineage>
        <taxon>Bacteria</taxon>
        <taxon>Bacillati</taxon>
        <taxon>Actinomycetota</taxon>
        <taxon>Actinomycetes</taxon>
        <taxon>Kitasatosporales</taxon>
        <taxon>Streptomycetaceae</taxon>
        <taxon>Kitasatospora</taxon>
    </lineage>
</organism>
<evidence type="ECO:0000313" key="7">
    <source>
        <dbReference type="Proteomes" id="UP001212821"/>
    </source>
</evidence>
<dbReference type="SUPFAM" id="SSF46689">
    <property type="entry name" value="Homeodomain-like"/>
    <property type="match status" value="1"/>
</dbReference>
<keyword evidence="2 4" id="KW-0238">DNA-binding</keyword>
<keyword evidence="7" id="KW-1185">Reference proteome</keyword>
<keyword evidence="3" id="KW-0804">Transcription</keyword>
<dbReference type="InterPro" id="IPR001647">
    <property type="entry name" value="HTH_TetR"/>
</dbReference>
<dbReference type="EMBL" id="CP115450">
    <property type="protein sequence ID" value="WBP85617.1"/>
    <property type="molecule type" value="Genomic_DNA"/>
</dbReference>
<evidence type="ECO:0000256" key="1">
    <source>
        <dbReference type="ARBA" id="ARBA00023015"/>
    </source>
</evidence>
<feature type="domain" description="HTH tetR-type" evidence="5">
    <location>
        <begin position="17"/>
        <end position="76"/>
    </location>
</feature>
<dbReference type="InterPro" id="IPR049445">
    <property type="entry name" value="TetR_SbtR-like_C"/>
</dbReference>
<dbReference type="SUPFAM" id="SSF48498">
    <property type="entry name" value="Tetracyclin repressor-like, C-terminal domain"/>
    <property type="match status" value="1"/>
</dbReference>
<dbReference type="RefSeq" id="WP_270141701.1">
    <property type="nucleotide sequence ID" value="NZ_CP115450.1"/>
</dbReference>
<gene>
    <name evidence="6" type="ORF">O1G21_06960</name>
</gene>
<proteinExistence type="predicted"/>
<dbReference type="InterPro" id="IPR009057">
    <property type="entry name" value="Homeodomain-like_sf"/>
</dbReference>
<evidence type="ECO:0000256" key="4">
    <source>
        <dbReference type="PROSITE-ProRule" id="PRU00335"/>
    </source>
</evidence>
<name>A0ABY7PYZ3_9ACTN</name>
<keyword evidence="1" id="KW-0805">Transcription regulation</keyword>
<dbReference type="PRINTS" id="PR00455">
    <property type="entry name" value="HTHTETR"/>
</dbReference>
<dbReference type="Pfam" id="PF00440">
    <property type="entry name" value="TetR_N"/>
    <property type="match status" value="1"/>
</dbReference>
<protein>
    <submittedName>
        <fullName evidence="6">Helix-turn-helix domain containing protein</fullName>
    </submittedName>
</protein>
<dbReference type="Pfam" id="PF21597">
    <property type="entry name" value="TetR_C_43"/>
    <property type="match status" value="1"/>
</dbReference>
<evidence type="ECO:0000256" key="3">
    <source>
        <dbReference type="ARBA" id="ARBA00023163"/>
    </source>
</evidence>
<dbReference type="InterPro" id="IPR050109">
    <property type="entry name" value="HTH-type_TetR-like_transc_reg"/>
</dbReference>
<dbReference type="PANTHER" id="PTHR30055">
    <property type="entry name" value="HTH-TYPE TRANSCRIPTIONAL REGULATOR RUTR"/>
    <property type="match status" value="1"/>
</dbReference>
<dbReference type="PANTHER" id="PTHR30055:SF234">
    <property type="entry name" value="HTH-TYPE TRANSCRIPTIONAL REGULATOR BETI"/>
    <property type="match status" value="1"/>
</dbReference>
<evidence type="ECO:0000313" key="6">
    <source>
        <dbReference type="EMBL" id="WBP85617.1"/>
    </source>
</evidence>